<evidence type="ECO:0000313" key="2">
    <source>
        <dbReference type="Proteomes" id="UP000586827"/>
    </source>
</evidence>
<evidence type="ECO:0008006" key="3">
    <source>
        <dbReference type="Google" id="ProtNLM"/>
    </source>
</evidence>
<accession>A0A849BXU7</accession>
<dbReference type="Proteomes" id="UP000586827">
    <property type="component" value="Unassembled WGS sequence"/>
</dbReference>
<sequence>MPFTVIAPRGVLTETGEQQLIPQLVDALIEVSGLTGNTFFTPVVGGHLHILEPQHVYTGGVNRPVLLIELRLPGIGLPTPQDRAGFITVATAIAAKHTAPGHSPEDIWINISYAADSGWGIGGVAYSNEALIEAITAAGEPISAD</sequence>
<dbReference type="AlphaFoldDB" id="A0A849BXU7"/>
<dbReference type="RefSeq" id="WP_067524587.1">
    <property type="nucleotide sequence ID" value="NZ_JABELX010000005.1"/>
</dbReference>
<protein>
    <recommendedName>
        <fullName evidence="3">Tautomerase enzyme</fullName>
    </recommendedName>
</protein>
<dbReference type="SUPFAM" id="SSF55331">
    <property type="entry name" value="Tautomerase/MIF"/>
    <property type="match status" value="1"/>
</dbReference>
<organism evidence="1 2">
    <name type="scientific">Nocardia uniformis</name>
    <dbReference type="NCBI Taxonomy" id="53432"/>
    <lineage>
        <taxon>Bacteria</taxon>
        <taxon>Bacillati</taxon>
        <taxon>Actinomycetota</taxon>
        <taxon>Actinomycetes</taxon>
        <taxon>Mycobacteriales</taxon>
        <taxon>Nocardiaceae</taxon>
        <taxon>Nocardia</taxon>
    </lineage>
</organism>
<dbReference type="InterPro" id="IPR014347">
    <property type="entry name" value="Tautomerase/MIF_sf"/>
</dbReference>
<dbReference type="EMBL" id="JABELX010000005">
    <property type="protein sequence ID" value="NNH71104.1"/>
    <property type="molecule type" value="Genomic_DNA"/>
</dbReference>
<gene>
    <name evidence="1" type="ORF">HLB23_14720</name>
</gene>
<keyword evidence="2" id="KW-1185">Reference proteome</keyword>
<name>A0A849BXU7_9NOCA</name>
<proteinExistence type="predicted"/>
<evidence type="ECO:0000313" key="1">
    <source>
        <dbReference type="EMBL" id="NNH71104.1"/>
    </source>
</evidence>
<comment type="caution">
    <text evidence="1">The sequence shown here is derived from an EMBL/GenBank/DDBJ whole genome shotgun (WGS) entry which is preliminary data.</text>
</comment>
<reference evidence="1 2" key="1">
    <citation type="submission" date="2020-05" db="EMBL/GenBank/DDBJ databases">
        <title>MicrobeNet Type strains.</title>
        <authorList>
            <person name="Nicholson A.C."/>
        </authorList>
    </citation>
    <scope>NUCLEOTIDE SEQUENCE [LARGE SCALE GENOMIC DNA]</scope>
    <source>
        <strain evidence="1 2">JCM 3224</strain>
    </source>
</reference>